<dbReference type="AlphaFoldDB" id="A0A316H4C9"/>
<dbReference type="Proteomes" id="UP000245678">
    <property type="component" value="Unassembled WGS sequence"/>
</dbReference>
<evidence type="ECO:0000313" key="1">
    <source>
        <dbReference type="EMBL" id="PWK75297.1"/>
    </source>
</evidence>
<dbReference type="EMBL" id="QGHA01000008">
    <property type="protein sequence ID" value="PWK75297.1"/>
    <property type="molecule type" value="Genomic_DNA"/>
</dbReference>
<gene>
    <name evidence="1" type="ORF">LX99_03790</name>
</gene>
<keyword evidence="2" id="KW-1185">Reference proteome</keyword>
<protein>
    <submittedName>
        <fullName evidence="1">Uncharacterized protein</fullName>
    </submittedName>
</protein>
<name>A0A316H4C9_9SPHI</name>
<reference evidence="1 2" key="1">
    <citation type="submission" date="2018-05" db="EMBL/GenBank/DDBJ databases">
        <title>Genomic Encyclopedia of Archaeal and Bacterial Type Strains, Phase II (KMG-II): from individual species to whole genera.</title>
        <authorList>
            <person name="Goeker M."/>
        </authorList>
    </citation>
    <scope>NUCLEOTIDE SEQUENCE [LARGE SCALE GENOMIC DNA]</scope>
    <source>
        <strain evidence="1 2">DSM 19975</strain>
    </source>
</reference>
<accession>A0A316H4C9</accession>
<comment type="caution">
    <text evidence="1">The sequence shown here is derived from an EMBL/GenBank/DDBJ whole genome shotgun (WGS) entry which is preliminary data.</text>
</comment>
<sequence length="178" mass="20696">MLLTSLVPVTIAQHNTKDSVIRSFNDLKWSLRNYYNPIDDSVKNNCWQGCVFIRFKISRNQKLVNIAFTKHTPVFVAEAINRGIARINQRGLDIKKVRGETEKVYLLPFIIYNDDGCGFMTGWEDNNYKPDEKITMRQMTYHQSTNSIRNILNFTDEEELNLINCVLLAPVETPIVMY</sequence>
<proteinExistence type="predicted"/>
<evidence type="ECO:0000313" key="2">
    <source>
        <dbReference type="Proteomes" id="UP000245678"/>
    </source>
</evidence>
<organism evidence="1 2">
    <name type="scientific">Mucilaginibacter oryzae</name>
    <dbReference type="NCBI Taxonomy" id="468058"/>
    <lineage>
        <taxon>Bacteria</taxon>
        <taxon>Pseudomonadati</taxon>
        <taxon>Bacteroidota</taxon>
        <taxon>Sphingobacteriia</taxon>
        <taxon>Sphingobacteriales</taxon>
        <taxon>Sphingobacteriaceae</taxon>
        <taxon>Mucilaginibacter</taxon>
    </lineage>
</organism>